<sequence>MVLVKSTMKATRRQPRKLAECDELFLIQEMTKMIKSSSADKARKIVALIKIYYIKNASDVILDGLVGSSKQYINEIRSYRTYKKKHEANFQVRECISRVEKKQKKLGIKEYTARQQQRMKIKNKDVDAFQVDLKKYVKDKFTNLFINADEIGIQTYGNNRPQCVIVPSEYMDDDIHFGVDHLETLVSVMIAIAQNGVML</sequence>
<proteinExistence type="predicted"/>
<evidence type="ECO:0000313" key="1">
    <source>
        <dbReference type="EMBL" id="KAA6358301.1"/>
    </source>
</evidence>
<evidence type="ECO:0000313" key="2">
    <source>
        <dbReference type="Proteomes" id="UP000324800"/>
    </source>
</evidence>
<name>A0A5J4TLA1_9EUKA</name>
<reference evidence="1 2" key="1">
    <citation type="submission" date="2019-03" db="EMBL/GenBank/DDBJ databases">
        <title>Single cell metagenomics reveals metabolic interactions within the superorganism composed of flagellate Streblomastix strix and complex community of Bacteroidetes bacteria on its surface.</title>
        <authorList>
            <person name="Treitli S.C."/>
            <person name="Kolisko M."/>
            <person name="Husnik F."/>
            <person name="Keeling P."/>
            <person name="Hampl V."/>
        </authorList>
    </citation>
    <scope>NUCLEOTIDE SEQUENCE [LARGE SCALE GENOMIC DNA]</scope>
    <source>
        <strain evidence="1">ST1C</strain>
    </source>
</reference>
<accession>A0A5J4TLA1</accession>
<dbReference type="AlphaFoldDB" id="A0A5J4TLA1"/>
<protein>
    <recommendedName>
        <fullName evidence="3">DDE-1 domain-containing protein</fullName>
    </recommendedName>
</protein>
<evidence type="ECO:0008006" key="3">
    <source>
        <dbReference type="Google" id="ProtNLM"/>
    </source>
</evidence>
<organism evidence="1 2">
    <name type="scientific">Streblomastix strix</name>
    <dbReference type="NCBI Taxonomy" id="222440"/>
    <lineage>
        <taxon>Eukaryota</taxon>
        <taxon>Metamonada</taxon>
        <taxon>Preaxostyla</taxon>
        <taxon>Oxymonadida</taxon>
        <taxon>Streblomastigidae</taxon>
        <taxon>Streblomastix</taxon>
    </lineage>
</organism>
<gene>
    <name evidence="1" type="ORF">EZS28_046173</name>
</gene>
<comment type="caution">
    <text evidence="1">The sequence shown here is derived from an EMBL/GenBank/DDBJ whole genome shotgun (WGS) entry which is preliminary data.</text>
</comment>
<dbReference type="EMBL" id="SNRW01030075">
    <property type="protein sequence ID" value="KAA6358301.1"/>
    <property type="molecule type" value="Genomic_DNA"/>
</dbReference>
<dbReference type="Proteomes" id="UP000324800">
    <property type="component" value="Unassembled WGS sequence"/>
</dbReference>